<organism evidence="2 3">
    <name type="scientific">Butyricimonas virosa</name>
    <dbReference type="NCBI Taxonomy" id="544645"/>
    <lineage>
        <taxon>Bacteria</taxon>
        <taxon>Pseudomonadati</taxon>
        <taxon>Bacteroidota</taxon>
        <taxon>Bacteroidia</taxon>
        <taxon>Bacteroidales</taxon>
        <taxon>Odoribacteraceae</taxon>
        <taxon>Butyricimonas</taxon>
    </lineage>
</organism>
<evidence type="ECO:0000313" key="3">
    <source>
        <dbReference type="Proteomes" id="UP000654720"/>
    </source>
</evidence>
<evidence type="ECO:0008006" key="4">
    <source>
        <dbReference type="Google" id="ProtNLM"/>
    </source>
</evidence>
<keyword evidence="3" id="KW-1185">Reference proteome</keyword>
<evidence type="ECO:0000256" key="1">
    <source>
        <dbReference type="SAM" id="SignalP"/>
    </source>
</evidence>
<dbReference type="RefSeq" id="WP_147346532.1">
    <property type="nucleotide sequence ID" value="NZ_CABJDM010000025.1"/>
</dbReference>
<protein>
    <recommendedName>
        <fullName evidence="4">DUF4251 domain-containing protein</fullName>
    </recommendedName>
</protein>
<dbReference type="Proteomes" id="UP000654720">
    <property type="component" value="Chromosome"/>
</dbReference>
<feature type="chain" id="PRO_5047073843" description="DUF4251 domain-containing protein" evidence="1">
    <location>
        <begin position="22"/>
        <end position="171"/>
    </location>
</feature>
<name>A0ABX7H062_9BACT</name>
<accession>A0ABX7H062</accession>
<gene>
    <name evidence="2" type="ORF">I6J59_10370</name>
</gene>
<evidence type="ECO:0000313" key="2">
    <source>
        <dbReference type="EMBL" id="QRO48379.1"/>
    </source>
</evidence>
<keyword evidence="1" id="KW-0732">Signal</keyword>
<sequence length="171" mass="19801">MKRTSLSFLTIIILILSSSCASLNQNSAKKVITTAIKAKIDSRNYVIEMPKTLTTNYKRMFIPEYIHVSGDSLLSFTEYDNQDELNNYQKDFVEQMQSAKYKIFDYTQTQHRGGRIEVSFWYNSVYKGNDPQIVVINQGNLIPVRYKLVFGRSNKVRIYRDSYAIAGILKL</sequence>
<dbReference type="GeneID" id="93099053"/>
<dbReference type="EMBL" id="CP069450">
    <property type="protein sequence ID" value="QRO48379.1"/>
    <property type="molecule type" value="Genomic_DNA"/>
</dbReference>
<dbReference type="PROSITE" id="PS51257">
    <property type="entry name" value="PROKAR_LIPOPROTEIN"/>
    <property type="match status" value="1"/>
</dbReference>
<feature type="signal peptide" evidence="1">
    <location>
        <begin position="1"/>
        <end position="21"/>
    </location>
</feature>
<reference evidence="2 3" key="1">
    <citation type="submission" date="2021-02" db="EMBL/GenBank/DDBJ databases">
        <title>FDA dAtabase for Regulatory Grade micrObial Sequences (FDA-ARGOS): Supporting development and validation of Infectious Disease Dx tests.</title>
        <authorList>
            <person name="Carlson P."/>
            <person name="Fischbach M."/>
            <person name="Hastie J."/>
            <person name="Bilen M."/>
            <person name="Cheng A."/>
            <person name="Tallon L."/>
            <person name="Sadzewicz L."/>
            <person name="Zhao X."/>
            <person name="Boylan J."/>
            <person name="Ott S."/>
            <person name="Bowen H."/>
            <person name="Vavikolanu K."/>
            <person name="Mehta A."/>
            <person name="Aluvathingal J."/>
            <person name="Nadendla S."/>
            <person name="Yan Y."/>
            <person name="Sichtig H."/>
        </authorList>
    </citation>
    <scope>NUCLEOTIDE SEQUENCE [LARGE SCALE GENOMIC DNA]</scope>
    <source>
        <strain evidence="2 3">FDAARGOS_1229</strain>
    </source>
</reference>
<proteinExistence type="predicted"/>